<dbReference type="EMBL" id="RJVU01067793">
    <property type="protein sequence ID" value="ROI81892.1"/>
    <property type="molecule type" value="Genomic_DNA"/>
</dbReference>
<accession>A0A3N0XND2</accession>
<gene>
    <name evidence="1" type="ORF">DPX16_22127</name>
</gene>
<evidence type="ECO:0000313" key="2">
    <source>
        <dbReference type="Proteomes" id="UP000281406"/>
    </source>
</evidence>
<evidence type="ECO:0000313" key="1">
    <source>
        <dbReference type="EMBL" id="ROI81892.1"/>
    </source>
</evidence>
<dbReference type="Proteomes" id="UP000281406">
    <property type="component" value="Unassembled WGS sequence"/>
</dbReference>
<name>A0A3N0XND2_ANAGA</name>
<keyword evidence="2" id="KW-1185">Reference proteome</keyword>
<sequence length="103" mass="10739">MKATLVLSSGYKCGCISRTSEHCRRNPLQSSAEPVKGAGLAMGLATADGEGDAAVNAEVVAGDDGDAGVEVLGSWMQAGVEQMIHNDTHRRHGESQRTLETGK</sequence>
<comment type="caution">
    <text evidence="1">The sequence shown here is derived from an EMBL/GenBank/DDBJ whole genome shotgun (WGS) entry which is preliminary data.</text>
</comment>
<reference evidence="1 2" key="1">
    <citation type="submission" date="2018-10" db="EMBL/GenBank/DDBJ databases">
        <title>Genome assembly for a Yunnan-Guizhou Plateau 3E fish, Anabarilius grahami (Regan), and its evolutionary and genetic applications.</title>
        <authorList>
            <person name="Jiang W."/>
        </authorList>
    </citation>
    <scope>NUCLEOTIDE SEQUENCE [LARGE SCALE GENOMIC DNA]</scope>
    <source>
        <strain evidence="1">AG-KIZ</strain>
        <tissue evidence="1">Muscle</tissue>
    </source>
</reference>
<protein>
    <submittedName>
        <fullName evidence="1">Uncharacterized protein</fullName>
    </submittedName>
</protein>
<organism evidence="1 2">
    <name type="scientific">Anabarilius grahami</name>
    <name type="common">Kanglang fish</name>
    <name type="synonym">Barilius grahami</name>
    <dbReference type="NCBI Taxonomy" id="495550"/>
    <lineage>
        <taxon>Eukaryota</taxon>
        <taxon>Metazoa</taxon>
        <taxon>Chordata</taxon>
        <taxon>Craniata</taxon>
        <taxon>Vertebrata</taxon>
        <taxon>Euteleostomi</taxon>
        <taxon>Actinopterygii</taxon>
        <taxon>Neopterygii</taxon>
        <taxon>Teleostei</taxon>
        <taxon>Ostariophysi</taxon>
        <taxon>Cypriniformes</taxon>
        <taxon>Xenocyprididae</taxon>
        <taxon>Xenocypridinae</taxon>
        <taxon>Xenocypridinae incertae sedis</taxon>
        <taxon>Anabarilius</taxon>
    </lineage>
</organism>
<proteinExistence type="predicted"/>
<dbReference type="AlphaFoldDB" id="A0A3N0XND2"/>